<comment type="caution">
    <text evidence="1">The sequence shown here is derived from an EMBL/GenBank/DDBJ whole genome shotgun (WGS) entry which is preliminary data.</text>
</comment>
<accession>A0A2H0WZ98</accession>
<gene>
    <name evidence="1" type="ORF">COT54_01785</name>
</gene>
<sequence length="91" mass="10552">MLNKRVQTLFDQDTWQLVHESALNMNVSFGEALRQAANYAFKTNKIHNIQGKKPFNSRLLAAQKIAKIRKSLNLHLSVEEILAMRHYGHKH</sequence>
<name>A0A2H0WZ98_9BACT</name>
<dbReference type="Proteomes" id="UP000229574">
    <property type="component" value="Unassembled WGS sequence"/>
</dbReference>
<dbReference type="EMBL" id="PEYY01000076">
    <property type="protein sequence ID" value="PIS17972.1"/>
    <property type="molecule type" value="Genomic_DNA"/>
</dbReference>
<proteinExistence type="predicted"/>
<protein>
    <submittedName>
        <fullName evidence="1">Uncharacterized protein</fullName>
    </submittedName>
</protein>
<dbReference type="AlphaFoldDB" id="A0A2H0WZ98"/>
<reference evidence="2" key="1">
    <citation type="submission" date="2017-09" db="EMBL/GenBank/DDBJ databases">
        <title>Depth-based differentiation of microbial function through sediment-hosted aquifers and enrichment of novel symbionts in the deep terrestrial subsurface.</title>
        <authorList>
            <person name="Probst A.J."/>
            <person name="Ladd B."/>
            <person name="Jarett J.K."/>
            <person name="Geller-Mcgrath D.E."/>
            <person name="Sieber C.M.K."/>
            <person name="Emerson J.B."/>
            <person name="Anantharaman K."/>
            <person name="Thomas B.C."/>
            <person name="Malmstrom R."/>
            <person name="Stieglmeier M."/>
            <person name="Klingl A."/>
            <person name="Woyke T."/>
            <person name="Ryan C.M."/>
            <person name="Banfield J.F."/>
        </authorList>
    </citation>
    <scope>NUCLEOTIDE SEQUENCE [LARGE SCALE GENOMIC DNA]</scope>
</reference>
<evidence type="ECO:0000313" key="1">
    <source>
        <dbReference type="EMBL" id="PIS17972.1"/>
    </source>
</evidence>
<evidence type="ECO:0000313" key="2">
    <source>
        <dbReference type="Proteomes" id="UP000229574"/>
    </source>
</evidence>
<organism evidence="1 2">
    <name type="scientific">Candidatus Collierbacteria bacterium CG09_land_8_20_14_0_10_46_12</name>
    <dbReference type="NCBI Taxonomy" id="1974533"/>
    <lineage>
        <taxon>Bacteria</taxon>
        <taxon>Candidatus Collieribacteriota</taxon>
    </lineage>
</organism>